<dbReference type="WBParaSite" id="SMUV_0000059401-mRNA-1">
    <property type="protein sequence ID" value="SMUV_0000059401-mRNA-1"/>
    <property type="gene ID" value="SMUV_0000059401"/>
</dbReference>
<evidence type="ECO:0000313" key="3">
    <source>
        <dbReference type="WBParaSite" id="SMUV_0000059401-mRNA-1"/>
    </source>
</evidence>
<organism evidence="2 3">
    <name type="scientific">Syphacia muris</name>
    <dbReference type="NCBI Taxonomy" id="451379"/>
    <lineage>
        <taxon>Eukaryota</taxon>
        <taxon>Metazoa</taxon>
        <taxon>Ecdysozoa</taxon>
        <taxon>Nematoda</taxon>
        <taxon>Chromadorea</taxon>
        <taxon>Rhabditida</taxon>
        <taxon>Spirurina</taxon>
        <taxon>Oxyuridomorpha</taxon>
        <taxon>Oxyuroidea</taxon>
        <taxon>Oxyuridae</taxon>
        <taxon>Syphacia</taxon>
    </lineage>
</organism>
<keyword evidence="2" id="KW-1185">Reference proteome</keyword>
<accession>A0A0N5A929</accession>
<feature type="region of interest" description="Disordered" evidence="1">
    <location>
        <begin position="1"/>
        <end position="22"/>
    </location>
</feature>
<name>A0A0N5A929_9BILA</name>
<evidence type="ECO:0000313" key="2">
    <source>
        <dbReference type="Proteomes" id="UP000046393"/>
    </source>
</evidence>
<dbReference type="Proteomes" id="UP000046393">
    <property type="component" value="Unplaced"/>
</dbReference>
<reference evidence="3" key="1">
    <citation type="submission" date="2017-02" db="UniProtKB">
        <authorList>
            <consortium name="WormBaseParasite"/>
        </authorList>
    </citation>
    <scope>IDENTIFICATION</scope>
</reference>
<sequence>MICDEEDAGSAASEENIEKEEDDTDILSHIDDEAYKLCCDFGSDPDPFKRSLAAGMFKKVLCEEGYSEEVVIKAYNKFEEIYLQEQDIEIRGRMLEEITTFYPDLLYVSALNDRPRLLLEKIIVSSLKLENETVLLHVTLSVYVTFWQCIAMDKLLFLHLYLPLLCADDMDL</sequence>
<protein>
    <submittedName>
        <fullName evidence="3">MI domain-containing protein</fullName>
    </submittedName>
</protein>
<proteinExistence type="predicted"/>
<evidence type="ECO:0000256" key="1">
    <source>
        <dbReference type="SAM" id="MobiDB-lite"/>
    </source>
</evidence>
<dbReference type="AlphaFoldDB" id="A0A0N5A929"/>